<accession>A0A0A2WSD5</accession>
<name>A0A0A2WSD5_THEFI</name>
<dbReference type="InterPro" id="IPR035069">
    <property type="entry name" value="TTHA1013/TTHA0281-like"/>
</dbReference>
<evidence type="ECO:0008006" key="4">
    <source>
        <dbReference type="Google" id="ProtNLM"/>
    </source>
</evidence>
<dbReference type="Gene3D" id="3.30.160.250">
    <property type="match status" value="1"/>
</dbReference>
<feature type="region of interest" description="Disordered" evidence="1">
    <location>
        <begin position="99"/>
        <end position="125"/>
    </location>
</feature>
<dbReference type="EMBL" id="JPSL02000040">
    <property type="protein sequence ID" value="KGQ23086.2"/>
    <property type="molecule type" value="Genomic_DNA"/>
</dbReference>
<evidence type="ECO:0000256" key="1">
    <source>
        <dbReference type="SAM" id="MobiDB-lite"/>
    </source>
</evidence>
<dbReference type="GO" id="GO:0003676">
    <property type="term" value="F:nucleic acid binding"/>
    <property type="evidence" value="ECO:0007669"/>
    <property type="project" value="InterPro"/>
</dbReference>
<dbReference type="Pfam" id="PF21748">
    <property type="entry name" value="UPF0150"/>
    <property type="match status" value="1"/>
</dbReference>
<dbReference type="SUPFAM" id="SSF52980">
    <property type="entry name" value="Restriction endonuclease-like"/>
    <property type="match status" value="1"/>
</dbReference>
<gene>
    <name evidence="2" type="ORF">THFILI_09440</name>
</gene>
<dbReference type="InterPro" id="IPR049389">
    <property type="entry name" value="TTHA0281-like"/>
</dbReference>
<reference evidence="2 3" key="1">
    <citation type="journal article" date="2015" name="Genome Announc.">
        <title>Draft Genome Sequence of the Thermophile Thermus filiformis ATCC 43280, Producer of Carotenoid-(Di)glucoside-Branched Fatty Acid (Di)esters and Source of Hyperthermostable Enzymes of Biotechnological Interest.</title>
        <authorList>
            <person name="Mandelli F."/>
            <person name="Oliveira Ramires B."/>
            <person name="Couger M.B."/>
            <person name="Paixao D.A."/>
            <person name="Camilo C.M."/>
            <person name="Polikarpov I."/>
            <person name="Prade R."/>
            <person name="Riano-Pachon D.M."/>
            <person name="Squina F.M."/>
        </authorList>
    </citation>
    <scope>NUCLEOTIDE SEQUENCE [LARGE SCALE GENOMIC DNA]</scope>
    <source>
        <strain evidence="2 3">ATCC 43280</strain>
    </source>
</reference>
<comment type="caution">
    <text evidence="2">The sequence shown here is derived from an EMBL/GenBank/DDBJ whole genome shotgun (WGS) entry which is preliminary data.</text>
</comment>
<feature type="compositionally biased region" description="Pro residues" evidence="1">
    <location>
        <begin position="114"/>
        <end position="124"/>
    </location>
</feature>
<evidence type="ECO:0000313" key="3">
    <source>
        <dbReference type="Proteomes" id="UP000030364"/>
    </source>
</evidence>
<dbReference type="InterPro" id="IPR011335">
    <property type="entry name" value="Restrct_endonuc-II-like"/>
</dbReference>
<sequence>MGEEMGVITRFLEEKMRQARYDLLGPGRYVGEVPGLEVRVEAENLEEARSRLREALEERLLQMLRLGFPVEGLGEEDARMDRFRSLVLGLWELVQKGAPPSSGSVEAPEEAPAGAPPLEPPVPEARPRTVEEWLRVRGIAVQKRTLTEGEEEREKVFSRLALFLGDRYSSLEKLYDKLKWSLSTKRQFELSLADASQEEIANSTQFCTLLKQYAFLTSYHYKSEDRLIRAKASTEGFVQNFLTGGWLERYIKEKVAKVLRSKNLPHEIALGYQVVLPGGEPMELDVLVMVQGRVFWFEAKTGEFQAHISKYSRIRKLLGLRPQESFLVLLGMDKARAKELSALHEMTVTNQATFLEPFLEALENA</sequence>
<organism evidence="2 3">
    <name type="scientific">Thermus filiformis</name>
    <dbReference type="NCBI Taxonomy" id="276"/>
    <lineage>
        <taxon>Bacteria</taxon>
        <taxon>Thermotogati</taxon>
        <taxon>Deinococcota</taxon>
        <taxon>Deinococci</taxon>
        <taxon>Thermales</taxon>
        <taxon>Thermaceae</taxon>
        <taxon>Thermus</taxon>
    </lineage>
</organism>
<feature type="compositionally biased region" description="Low complexity" evidence="1">
    <location>
        <begin position="99"/>
        <end position="113"/>
    </location>
</feature>
<evidence type="ECO:0000313" key="2">
    <source>
        <dbReference type="EMBL" id="KGQ23086.2"/>
    </source>
</evidence>
<dbReference type="AlphaFoldDB" id="A0A0A2WSD5"/>
<keyword evidence="3" id="KW-1185">Reference proteome</keyword>
<dbReference type="SUPFAM" id="SSF143100">
    <property type="entry name" value="TTHA1013/TTHA0281-like"/>
    <property type="match status" value="1"/>
</dbReference>
<dbReference type="InterPro" id="IPR011856">
    <property type="entry name" value="tRNA_endonuc-like_dom_sf"/>
</dbReference>
<dbReference type="STRING" id="276.THFILI_09440"/>
<dbReference type="Gene3D" id="3.40.1350.10">
    <property type="match status" value="1"/>
</dbReference>
<dbReference type="Proteomes" id="UP000030364">
    <property type="component" value="Unassembled WGS sequence"/>
</dbReference>
<proteinExistence type="predicted"/>
<protein>
    <recommendedName>
        <fullName evidence="4">DUF1887 domain-containing protein</fullName>
    </recommendedName>
</protein>